<name>A0ABT7DTE0_9NEIS</name>
<protein>
    <recommendedName>
        <fullName evidence="3">Toxin CptA</fullName>
    </recommendedName>
</protein>
<comment type="caution">
    <text evidence="1">The sequence shown here is derived from an EMBL/GenBank/DDBJ whole genome shotgun (WGS) entry which is preliminary data.</text>
</comment>
<reference evidence="1" key="1">
    <citation type="submission" date="2023-03" db="EMBL/GenBank/DDBJ databases">
        <title>Chitinimonas shenzhenensis gen. nov., sp. nov., a novel member of family Burkholderiaceae isolated from activated sludge collected in Shen Zhen, China.</title>
        <authorList>
            <person name="Wang X."/>
        </authorList>
    </citation>
    <scope>NUCLEOTIDE SEQUENCE</scope>
    <source>
        <strain evidence="1">DQS-5</strain>
    </source>
</reference>
<dbReference type="RefSeq" id="WP_284099620.1">
    <property type="nucleotide sequence ID" value="NZ_JARRAF010000004.1"/>
</dbReference>
<organism evidence="1 2">
    <name type="scientific">Parachitinimonas caeni</name>
    <dbReference type="NCBI Taxonomy" id="3031301"/>
    <lineage>
        <taxon>Bacteria</taxon>
        <taxon>Pseudomonadati</taxon>
        <taxon>Pseudomonadota</taxon>
        <taxon>Betaproteobacteria</taxon>
        <taxon>Neisseriales</taxon>
        <taxon>Chitinibacteraceae</taxon>
        <taxon>Parachitinimonas</taxon>
    </lineage>
</organism>
<evidence type="ECO:0000313" key="1">
    <source>
        <dbReference type="EMBL" id="MDK2123330.1"/>
    </source>
</evidence>
<evidence type="ECO:0008006" key="3">
    <source>
        <dbReference type="Google" id="ProtNLM"/>
    </source>
</evidence>
<evidence type="ECO:0000313" key="2">
    <source>
        <dbReference type="Proteomes" id="UP001172778"/>
    </source>
</evidence>
<gene>
    <name evidence="1" type="ORF">PZA18_04610</name>
</gene>
<dbReference type="InterPro" id="IPR009883">
    <property type="entry name" value="YgfX"/>
</dbReference>
<dbReference type="Proteomes" id="UP001172778">
    <property type="component" value="Unassembled WGS sequence"/>
</dbReference>
<sequence length="134" mass="15496">MSFNTTLHLPLRPSRLQQLWLLALHGLAVLCLPWLEPALTVAAGVLWAASAGWCWYRFHHQPAHQLQCQPGGLLQLDGEPIQLLPQPFVSIWLISLRYRSQDGRKATLLIWPDSCDAVARRRLRVWLRWCWART</sequence>
<dbReference type="EMBL" id="JARRAF010000004">
    <property type="protein sequence ID" value="MDK2123330.1"/>
    <property type="molecule type" value="Genomic_DNA"/>
</dbReference>
<proteinExistence type="predicted"/>
<accession>A0ABT7DTE0</accession>
<keyword evidence="2" id="KW-1185">Reference proteome</keyword>
<dbReference type="Pfam" id="PF07254">
    <property type="entry name" value="Cpta_toxin"/>
    <property type="match status" value="1"/>
</dbReference>